<keyword evidence="1" id="KW-0732">Signal</keyword>
<organism evidence="2">
    <name type="scientific">Ixodes ricinus</name>
    <name type="common">Common tick</name>
    <name type="synonym">Acarus ricinus</name>
    <dbReference type="NCBI Taxonomy" id="34613"/>
    <lineage>
        <taxon>Eukaryota</taxon>
        <taxon>Metazoa</taxon>
        <taxon>Ecdysozoa</taxon>
        <taxon>Arthropoda</taxon>
        <taxon>Chelicerata</taxon>
        <taxon>Arachnida</taxon>
        <taxon>Acari</taxon>
        <taxon>Parasitiformes</taxon>
        <taxon>Ixodida</taxon>
        <taxon>Ixodoidea</taxon>
        <taxon>Ixodidae</taxon>
        <taxon>Ixodinae</taxon>
        <taxon>Ixodes</taxon>
    </lineage>
</organism>
<proteinExistence type="predicted"/>
<evidence type="ECO:0000256" key="1">
    <source>
        <dbReference type="SAM" id="SignalP"/>
    </source>
</evidence>
<accession>A0A6B0UGD7</accession>
<name>A0A6B0UGD7_IXORI</name>
<dbReference type="EMBL" id="GIFC01003940">
    <property type="protein sequence ID" value="MXU86023.1"/>
    <property type="molecule type" value="Transcribed_RNA"/>
</dbReference>
<protein>
    <submittedName>
        <fullName evidence="2">Putative secreted protein</fullName>
    </submittedName>
</protein>
<feature type="signal peptide" evidence="1">
    <location>
        <begin position="1"/>
        <end position="19"/>
    </location>
</feature>
<dbReference type="AlphaFoldDB" id="A0A6B0UGD7"/>
<reference evidence="2" key="1">
    <citation type="submission" date="2019-12" db="EMBL/GenBank/DDBJ databases">
        <title>An insight into the sialome of adult female Ixodes ricinus ticks feeding for 6 days.</title>
        <authorList>
            <person name="Perner J."/>
            <person name="Ribeiro J.M.C."/>
        </authorList>
    </citation>
    <scope>NUCLEOTIDE SEQUENCE</scope>
    <source>
        <strain evidence="2">Semi-engorged</strain>
        <tissue evidence="2">Salivary glands</tissue>
    </source>
</reference>
<feature type="chain" id="PRO_5025348640" evidence="1">
    <location>
        <begin position="20"/>
        <end position="89"/>
    </location>
</feature>
<evidence type="ECO:0000313" key="2">
    <source>
        <dbReference type="EMBL" id="MXU86023.1"/>
    </source>
</evidence>
<sequence>MLLYLRYLAAFESSFHVWASCCCCLANDAVPSQSLERKTAPLAKGYFGELERKGGTGALRFESRLRPTVCCVWDLPRNKLLAFIFFFLV</sequence>